<name>A0AC34QCT9_9BILA</name>
<dbReference type="Proteomes" id="UP000887576">
    <property type="component" value="Unplaced"/>
</dbReference>
<reference evidence="2" key="1">
    <citation type="submission" date="2022-11" db="UniProtKB">
        <authorList>
            <consortium name="WormBaseParasite"/>
        </authorList>
    </citation>
    <scope>IDENTIFICATION</scope>
</reference>
<accession>A0AC34QCT9</accession>
<sequence>MGGTDDDSGDDKKKNKRKTTSNEQKQGRFKKFGFLKKGKSSTSVLPTGANALQVMPDLNESDPAPELPTKLE</sequence>
<evidence type="ECO:0000313" key="2">
    <source>
        <dbReference type="WBParaSite" id="JU765_v2.g15244.t1"/>
    </source>
</evidence>
<proteinExistence type="predicted"/>
<protein>
    <submittedName>
        <fullName evidence="2">Uncharacterized protein</fullName>
    </submittedName>
</protein>
<evidence type="ECO:0000313" key="1">
    <source>
        <dbReference type="Proteomes" id="UP000887576"/>
    </source>
</evidence>
<dbReference type="WBParaSite" id="JU765_v2.g15244.t1">
    <property type="protein sequence ID" value="JU765_v2.g15244.t1"/>
    <property type="gene ID" value="JU765_v2.g15244"/>
</dbReference>
<organism evidence="1 2">
    <name type="scientific">Panagrolaimus sp. JU765</name>
    <dbReference type="NCBI Taxonomy" id="591449"/>
    <lineage>
        <taxon>Eukaryota</taxon>
        <taxon>Metazoa</taxon>
        <taxon>Ecdysozoa</taxon>
        <taxon>Nematoda</taxon>
        <taxon>Chromadorea</taxon>
        <taxon>Rhabditida</taxon>
        <taxon>Tylenchina</taxon>
        <taxon>Panagrolaimomorpha</taxon>
        <taxon>Panagrolaimoidea</taxon>
        <taxon>Panagrolaimidae</taxon>
        <taxon>Panagrolaimus</taxon>
    </lineage>
</organism>